<dbReference type="PANTHER" id="PTHR43744">
    <property type="entry name" value="ABC TRANSPORTER PERMEASE PROTEIN MG189-RELATED-RELATED"/>
    <property type="match status" value="1"/>
</dbReference>
<comment type="similarity">
    <text evidence="7">Belongs to the binding-protein-dependent transport system permease family.</text>
</comment>
<proteinExistence type="inferred from homology"/>
<evidence type="ECO:0000313" key="9">
    <source>
        <dbReference type="EMBL" id="MBE1610858.1"/>
    </source>
</evidence>
<keyword evidence="5 7" id="KW-1133">Transmembrane helix</keyword>
<keyword evidence="3" id="KW-1003">Cell membrane</keyword>
<keyword evidence="10" id="KW-1185">Reference proteome</keyword>
<evidence type="ECO:0000256" key="4">
    <source>
        <dbReference type="ARBA" id="ARBA00022692"/>
    </source>
</evidence>
<evidence type="ECO:0000256" key="2">
    <source>
        <dbReference type="ARBA" id="ARBA00022448"/>
    </source>
</evidence>
<feature type="transmembrane region" description="Helical" evidence="7">
    <location>
        <begin position="98"/>
        <end position="119"/>
    </location>
</feature>
<evidence type="ECO:0000256" key="7">
    <source>
        <dbReference type="RuleBase" id="RU363032"/>
    </source>
</evidence>
<dbReference type="InterPro" id="IPR035906">
    <property type="entry name" value="MetI-like_sf"/>
</dbReference>
<feature type="transmembrane region" description="Helical" evidence="7">
    <location>
        <begin position="263"/>
        <end position="284"/>
    </location>
</feature>
<dbReference type="SUPFAM" id="SSF161098">
    <property type="entry name" value="MetI-like"/>
    <property type="match status" value="1"/>
</dbReference>
<comment type="subcellular location">
    <subcellularLocation>
        <location evidence="1 7">Cell membrane</location>
        <topology evidence="1 7">Multi-pass membrane protein</topology>
    </subcellularLocation>
</comment>
<organism evidence="9 10">
    <name type="scientific">Actinopolymorpha pittospori</name>
    <dbReference type="NCBI Taxonomy" id="648752"/>
    <lineage>
        <taxon>Bacteria</taxon>
        <taxon>Bacillati</taxon>
        <taxon>Actinomycetota</taxon>
        <taxon>Actinomycetes</taxon>
        <taxon>Propionibacteriales</taxon>
        <taxon>Actinopolymorphaceae</taxon>
        <taxon>Actinopolymorpha</taxon>
    </lineage>
</organism>
<comment type="caution">
    <text evidence="9">The sequence shown here is derived from an EMBL/GenBank/DDBJ whole genome shotgun (WGS) entry which is preliminary data.</text>
</comment>
<keyword evidence="9" id="KW-0762">Sugar transport</keyword>
<dbReference type="PANTHER" id="PTHR43744:SF12">
    <property type="entry name" value="ABC TRANSPORTER PERMEASE PROTEIN MG189-RELATED"/>
    <property type="match status" value="1"/>
</dbReference>
<evidence type="ECO:0000313" key="10">
    <source>
        <dbReference type="Proteomes" id="UP000638648"/>
    </source>
</evidence>
<evidence type="ECO:0000256" key="3">
    <source>
        <dbReference type="ARBA" id="ARBA00022475"/>
    </source>
</evidence>
<protein>
    <submittedName>
        <fullName evidence="9">Multiple sugar transport system permease protein</fullName>
    </submittedName>
</protein>
<dbReference type="Proteomes" id="UP000638648">
    <property type="component" value="Unassembled WGS sequence"/>
</dbReference>
<dbReference type="PROSITE" id="PS50928">
    <property type="entry name" value="ABC_TM1"/>
    <property type="match status" value="1"/>
</dbReference>
<evidence type="ECO:0000259" key="8">
    <source>
        <dbReference type="PROSITE" id="PS50928"/>
    </source>
</evidence>
<feature type="transmembrane region" description="Helical" evidence="7">
    <location>
        <begin position="162"/>
        <end position="184"/>
    </location>
</feature>
<evidence type="ECO:0000256" key="1">
    <source>
        <dbReference type="ARBA" id="ARBA00004651"/>
    </source>
</evidence>
<dbReference type="AlphaFoldDB" id="A0A927N5X1"/>
<sequence>MATQTETPTARSGDTGPVMSTGAQNLRVLWDRIGVRIFLIAMSALFLLPIYWMLITSLKSNEELGITPATIFPHNIQWGNYVEAFQAFPFATYFGNSLLITVLSVIGSIVSNLIVAYGFACLDWRGRDRVFYIVLATLFIPFPIALIPTFDLFAWLHWINTFLPLVVPHFLGSAFFIFLLRQFLLQIPREHLDAARIDGASEWRILWQVVFPMARPAVAAVAIFTAVGAWNDFLGPLLYLQDEAKQTLAIGIQAFRSTHDVQFSLLMAASLMILAPLVILFFAAQKYFISGITLGSFK</sequence>
<feature type="transmembrane region" description="Helical" evidence="7">
    <location>
        <begin position="131"/>
        <end position="156"/>
    </location>
</feature>
<accession>A0A927N5X1</accession>
<dbReference type="GO" id="GO:0055085">
    <property type="term" value="P:transmembrane transport"/>
    <property type="evidence" value="ECO:0007669"/>
    <property type="project" value="InterPro"/>
</dbReference>
<dbReference type="RefSeq" id="WP_238361734.1">
    <property type="nucleotide sequence ID" value="NZ_BAABJL010000250.1"/>
</dbReference>
<name>A0A927N5X1_9ACTN</name>
<dbReference type="Gene3D" id="1.10.3720.10">
    <property type="entry name" value="MetI-like"/>
    <property type="match status" value="1"/>
</dbReference>
<reference evidence="9" key="1">
    <citation type="submission" date="2020-10" db="EMBL/GenBank/DDBJ databases">
        <title>Sequencing the genomes of 1000 actinobacteria strains.</title>
        <authorList>
            <person name="Klenk H.-P."/>
        </authorList>
    </citation>
    <scope>NUCLEOTIDE SEQUENCE</scope>
    <source>
        <strain evidence="9">DSM 45354</strain>
    </source>
</reference>
<gene>
    <name evidence="9" type="ORF">HEB94_007706</name>
</gene>
<dbReference type="CDD" id="cd06261">
    <property type="entry name" value="TM_PBP2"/>
    <property type="match status" value="1"/>
</dbReference>
<feature type="transmembrane region" description="Helical" evidence="7">
    <location>
        <begin position="33"/>
        <end position="54"/>
    </location>
</feature>
<dbReference type="GO" id="GO:0005886">
    <property type="term" value="C:plasma membrane"/>
    <property type="evidence" value="ECO:0007669"/>
    <property type="project" value="UniProtKB-SubCell"/>
</dbReference>
<dbReference type="EMBL" id="JADBEM010000001">
    <property type="protein sequence ID" value="MBE1610858.1"/>
    <property type="molecule type" value="Genomic_DNA"/>
</dbReference>
<feature type="domain" description="ABC transmembrane type-1" evidence="8">
    <location>
        <begin position="94"/>
        <end position="284"/>
    </location>
</feature>
<keyword evidence="2 7" id="KW-0813">Transport</keyword>
<dbReference type="Pfam" id="PF00528">
    <property type="entry name" value="BPD_transp_1"/>
    <property type="match status" value="1"/>
</dbReference>
<evidence type="ECO:0000256" key="6">
    <source>
        <dbReference type="ARBA" id="ARBA00023136"/>
    </source>
</evidence>
<dbReference type="InterPro" id="IPR000515">
    <property type="entry name" value="MetI-like"/>
</dbReference>
<feature type="transmembrane region" description="Helical" evidence="7">
    <location>
        <begin position="205"/>
        <end position="230"/>
    </location>
</feature>
<keyword evidence="6 7" id="KW-0472">Membrane</keyword>
<evidence type="ECO:0000256" key="5">
    <source>
        <dbReference type="ARBA" id="ARBA00022989"/>
    </source>
</evidence>
<keyword evidence="4 7" id="KW-0812">Transmembrane</keyword>